<dbReference type="EMBL" id="GL348718">
    <property type="protein sequence ID" value="EFH49420.1"/>
    <property type="molecule type" value="Genomic_DNA"/>
</dbReference>
<dbReference type="AlphaFoldDB" id="D7LXL5"/>
<keyword evidence="2" id="KW-0812">Transmembrane</keyword>
<dbReference type="Pfam" id="PF13962">
    <property type="entry name" value="PGG"/>
    <property type="match status" value="1"/>
</dbReference>
<name>D7LXL5_ARALL</name>
<dbReference type="Gramene" id="scaffold_600411.1">
    <property type="protein sequence ID" value="scaffold_600411.1"/>
    <property type="gene ID" value="scaffold_600411.1"/>
</dbReference>
<feature type="transmembrane region" description="Helical" evidence="2">
    <location>
        <begin position="396"/>
        <end position="419"/>
    </location>
</feature>
<dbReference type="GO" id="GO:0016020">
    <property type="term" value="C:membrane"/>
    <property type="evidence" value="ECO:0007669"/>
    <property type="project" value="TreeGrafter"/>
</dbReference>
<accession>D7LXL5</accession>
<comment type="similarity">
    <text evidence="1">Belongs to the IST1 family.</text>
</comment>
<evidence type="ECO:0000313" key="4">
    <source>
        <dbReference type="EMBL" id="EFH49420.1"/>
    </source>
</evidence>
<dbReference type="PANTHER" id="PTHR24177">
    <property type="entry name" value="CASKIN"/>
    <property type="match status" value="1"/>
</dbReference>
<evidence type="ECO:0000259" key="3">
    <source>
        <dbReference type="Pfam" id="PF13962"/>
    </source>
</evidence>
<dbReference type="STRING" id="81972.D7LXL5"/>
<feature type="domain" description="PGG" evidence="3">
    <location>
        <begin position="309"/>
        <end position="419"/>
    </location>
</feature>
<dbReference type="InterPro" id="IPR005061">
    <property type="entry name" value="Ist1"/>
</dbReference>
<dbReference type="Proteomes" id="UP000008694">
    <property type="component" value="Unassembled WGS sequence"/>
</dbReference>
<dbReference type="Gene3D" id="1.20.1260.60">
    <property type="entry name" value="Vacuolar protein sorting-associated protein Ist1"/>
    <property type="match status" value="1"/>
</dbReference>
<reference evidence="5" key="1">
    <citation type="journal article" date="2011" name="Nat. Genet.">
        <title>The Arabidopsis lyrata genome sequence and the basis of rapid genome size change.</title>
        <authorList>
            <person name="Hu T.T."/>
            <person name="Pattyn P."/>
            <person name="Bakker E.G."/>
            <person name="Cao J."/>
            <person name="Cheng J.-F."/>
            <person name="Clark R.M."/>
            <person name="Fahlgren N."/>
            <person name="Fawcett J.A."/>
            <person name="Grimwood J."/>
            <person name="Gundlach H."/>
            <person name="Haberer G."/>
            <person name="Hollister J.D."/>
            <person name="Ossowski S."/>
            <person name="Ottilar R.P."/>
            <person name="Salamov A.A."/>
            <person name="Schneeberger K."/>
            <person name="Spannagl M."/>
            <person name="Wang X."/>
            <person name="Yang L."/>
            <person name="Nasrallah M.E."/>
            <person name="Bergelson J."/>
            <person name="Carrington J.C."/>
            <person name="Gaut B.S."/>
            <person name="Schmutz J."/>
            <person name="Mayer K.F.X."/>
            <person name="Van de Peer Y."/>
            <person name="Grigoriev I.V."/>
            <person name="Nordborg M."/>
            <person name="Weigel D."/>
            <person name="Guo Y.-L."/>
        </authorList>
    </citation>
    <scope>NUCLEOTIDE SEQUENCE [LARGE SCALE GENOMIC DNA]</scope>
    <source>
        <strain evidence="5">cv. MN47</strain>
    </source>
</reference>
<dbReference type="GO" id="GO:0015031">
    <property type="term" value="P:protein transport"/>
    <property type="evidence" value="ECO:0007669"/>
    <property type="project" value="InterPro"/>
</dbReference>
<feature type="transmembrane region" description="Helical" evidence="2">
    <location>
        <begin position="425"/>
        <end position="445"/>
    </location>
</feature>
<dbReference type="InterPro" id="IPR042277">
    <property type="entry name" value="IST1-like"/>
</dbReference>
<gene>
    <name evidence="4" type="ORF">ARALYDRAFT_908354</name>
</gene>
<evidence type="ECO:0000256" key="2">
    <source>
        <dbReference type="SAM" id="Phobius"/>
    </source>
</evidence>
<evidence type="ECO:0000313" key="5">
    <source>
        <dbReference type="Proteomes" id="UP000008694"/>
    </source>
</evidence>
<sequence>MPIVLAANMSKKDIVSFLYKKTSITALLYNDGYQASELFGAVITNGMLDIALDMLTRYPTRLALTKHPKSKASPIVRLAACDALLIPENLGFWEGIVYPCVEFTPPPMGPHQNFDADSPPETTNLFQRAGHVSELKMRNWQARAMLKRMMKELCTLDSQEIRRYKVGDGIYQAVFRGNLEYIKSLIKYNQQFLWSRDNYLEANIFSLAVVARQAKIFSLYYNLDERRVTLVTELDGEGENLLHVVAQPEVIPKGPPVVAPLELQRELFWYKEVENLLPTSERERMNKENLEPWDSFQENHTDLLDKAEAWMKGTATSCSVVAILIATVAFQAIFTIPEGVKSTSDHPAVKASLWVFVIADVFAFFFACTATFIFLGILTVRYSFLDFLKRLPTKMLLGQVSLLLSVLGMLVVFCTAIFTSVHQEWWLRAILLIPACFPILVFFFIQRPVLWKMGCSTYGKGLFDRNPKRSILFPNSKTSDASSSFLECVRNSVAENGPKLREASERTGREILLWTRRSSSLRALLVITFFRQCLVDHKEGIASLIVAAPRCSEIPELGDLRDIFEKKYGKENSLYNDLLSWNYE</sequence>
<protein>
    <recommendedName>
        <fullName evidence="3">PGG domain-containing protein</fullName>
    </recommendedName>
</protein>
<dbReference type="eggNOG" id="KOG2027">
    <property type="taxonomic scope" value="Eukaryota"/>
</dbReference>
<dbReference type="eggNOG" id="KOG0504">
    <property type="taxonomic scope" value="Eukaryota"/>
</dbReference>
<keyword evidence="5" id="KW-1185">Reference proteome</keyword>
<evidence type="ECO:0000256" key="1">
    <source>
        <dbReference type="ARBA" id="ARBA00005536"/>
    </source>
</evidence>
<dbReference type="InterPro" id="IPR026961">
    <property type="entry name" value="PGG_dom"/>
</dbReference>
<keyword evidence="2" id="KW-1133">Transmembrane helix</keyword>
<feature type="transmembrane region" description="Helical" evidence="2">
    <location>
        <begin position="314"/>
        <end position="334"/>
    </location>
</feature>
<keyword evidence="2" id="KW-0472">Membrane</keyword>
<organism evidence="5">
    <name type="scientific">Arabidopsis lyrata subsp. lyrata</name>
    <name type="common">Lyre-leaved rock-cress</name>
    <dbReference type="NCBI Taxonomy" id="81972"/>
    <lineage>
        <taxon>Eukaryota</taxon>
        <taxon>Viridiplantae</taxon>
        <taxon>Streptophyta</taxon>
        <taxon>Embryophyta</taxon>
        <taxon>Tracheophyta</taxon>
        <taxon>Spermatophyta</taxon>
        <taxon>Magnoliopsida</taxon>
        <taxon>eudicotyledons</taxon>
        <taxon>Gunneridae</taxon>
        <taxon>Pentapetalae</taxon>
        <taxon>rosids</taxon>
        <taxon>malvids</taxon>
        <taxon>Brassicales</taxon>
        <taxon>Brassicaceae</taxon>
        <taxon>Camelineae</taxon>
        <taxon>Arabidopsis</taxon>
    </lineage>
</organism>
<dbReference type="HOGENOM" id="CLU_467246_0_0_1"/>
<proteinExistence type="inferred from homology"/>
<feature type="transmembrane region" description="Helical" evidence="2">
    <location>
        <begin position="354"/>
        <end position="384"/>
    </location>
</feature>
<dbReference type="PANTHER" id="PTHR24177:SF33">
    <property type="entry name" value="ANKYRIN REPEAT FAMILY PROTEIN"/>
    <property type="match status" value="1"/>
</dbReference>
<dbReference type="Pfam" id="PF03398">
    <property type="entry name" value="Ist1"/>
    <property type="match status" value="1"/>
</dbReference>